<dbReference type="EMBL" id="OCST01000003">
    <property type="protein sequence ID" value="SOE65579.1"/>
    <property type="molecule type" value="Genomic_DNA"/>
</dbReference>
<dbReference type="RefSeq" id="WP_097060684.1">
    <property type="nucleotide sequence ID" value="NZ_BMLC01000001.1"/>
</dbReference>
<sequence length="326" mass="35335">MALIAWWAPLLWIAAAAAVIGAVAWYRRRHRVTGGIPVAHRERLTALPSYRRAMSRYRLLVAGFALCLVALVTGGAVLTARPATVSLVTPDLNNRDIVLCLDVSGSMIDYDAVVLEVFQELATEFTGERISLVVFNASAVTYFPLTTDYDYISRQLERLSEEFDDPAAPYYGGTLIGNGSSLVGDGLASCVVRFDQGTADRSRSVIMVTDNFVAGEQIFTLPQAAQLAADRGIRVYGINPGDAAAKDYLADLANEFETSVLATGGAYYALDDPSVIPAVVDQITSEQASILPGQPRVQVIEQPQPWVWLSFAGLVGLSVFGWRLKR</sequence>
<keyword evidence="1" id="KW-0812">Transmembrane</keyword>
<dbReference type="PROSITE" id="PS50234">
    <property type="entry name" value="VWFA"/>
    <property type="match status" value="1"/>
</dbReference>
<dbReference type="SUPFAM" id="SSF53300">
    <property type="entry name" value="vWA-like"/>
    <property type="match status" value="1"/>
</dbReference>
<dbReference type="AlphaFoldDB" id="A0A2C8ZL08"/>
<dbReference type="Gene3D" id="3.40.50.410">
    <property type="entry name" value="von Willebrand factor, type A domain"/>
    <property type="match status" value="1"/>
</dbReference>
<dbReference type="Pfam" id="PF05762">
    <property type="entry name" value="VWA_CoxE"/>
    <property type="match status" value="1"/>
</dbReference>
<organism evidence="3 4">
    <name type="scientific">Salinibacterium xinjiangense</name>
    <dbReference type="NCBI Taxonomy" id="386302"/>
    <lineage>
        <taxon>Bacteria</taxon>
        <taxon>Bacillati</taxon>
        <taxon>Actinomycetota</taxon>
        <taxon>Actinomycetes</taxon>
        <taxon>Micrococcales</taxon>
        <taxon>Microbacteriaceae</taxon>
        <taxon>Salinibacterium</taxon>
    </lineage>
</organism>
<evidence type="ECO:0000259" key="2">
    <source>
        <dbReference type="PROSITE" id="PS50234"/>
    </source>
</evidence>
<dbReference type="Proteomes" id="UP000219440">
    <property type="component" value="Unassembled WGS sequence"/>
</dbReference>
<keyword evidence="1" id="KW-1133">Transmembrane helix</keyword>
<dbReference type="OrthoDB" id="4623238at2"/>
<dbReference type="SMART" id="SM00327">
    <property type="entry name" value="VWA"/>
    <property type="match status" value="1"/>
</dbReference>
<keyword evidence="4" id="KW-1185">Reference proteome</keyword>
<feature type="transmembrane region" description="Helical" evidence="1">
    <location>
        <begin position="6"/>
        <end position="26"/>
    </location>
</feature>
<evidence type="ECO:0000256" key="1">
    <source>
        <dbReference type="SAM" id="Phobius"/>
    </source>
</evidence>
<accession>A0A2C8ZL08</accession>
<feature type="domain" description="VWFA" evidence="2">
    <location>
        <begin position="96"/>
        <end position="283"/>
    </location>
</feature>
<dbReference type="InterPro" id="IPR036465">
    <property type="entry name" value="vWFA_dom_sf"/>
</dbReference>
<feature type="transmembrane region" description="Helical" evidence="1">
    <location>
        <begin position="59"/>
        <end position="80"/>
    </location>
</feature>
<dbReference type="InterPro" id="IPR008912">
    <property type="entry name" value="Uncharacterised_CoxE"/>
</dbReference>
<name>A0A2C8ZL08_9MICO</name>
<keyword evidence="1" id="KW-0472">Membrane</keyword>
<reference evidence="3 4" key="1">
    <citation type="submission" date="2017-09" db="EMBL/GenBank/DDBJ databases">
        <authorList>
            <person name="Ehlers B."/>
            <person name="Leendertz F.H."/>
        </authorList>
    </citation>
    <scope>NUCLEOTIDE SEQUENCE [LARGE SCALE GENOMIC DNA]</scope>
    <source>
        <strain evidence="3 4">CGMCC 1.05381</strain>
    </source>
</reference>
<protein>
    <submittedName>
        <fullName evidence="3">VWA domain containing CoxE-like protein</fullName>
    </submittedName>
</protein>
<dbReference type="InterPro" id="IPR002035">
    <property type="entry name" value="VWF_A"/>
</dbReference>
<evidence type="ECO:0000313" key="3">
    <source>
        <dbReference type="EMBL" id="SOE65579.1"/>
    </source>
</evidence>
<proteinExistence type="predicted"/>
<gene>
    <name evidence="3" type="ORF">SAMN06296378_1582</name>
</gene>
<evidence type="ECO:0000313" key="4">
    <source>
        <dbReference type="Proteomes" id="UP000219440"/>
    </source>
</evidence>